<dbReference type="OrthoDB" id="1907642at2"/>
<evidence type="ECO:0000313" key="2">
    <source>
        <dbReference type="Proteomes" id="UP000253314"/>
    </source>
</evidence>
<keyword evidence="2" id="KW-1185">Reference proteome</keyword>
<sequence>MMKQELVYEPTWKRVLSEQDHDLIEKIFERTPPPTEGEIQFIPIRAAYNHRGDLIATALIQNSKNSSFSVYELTLIYKENGTELAKHVFTIPRLHIPPHTTMPWSFLFPKEAQDKKASLIEWELVWEPAMKG</sequence>
<dbReference type="Proteomes" id="UP000253314">
    <property type="component" value="Unassembled WGS sequence"/>
</dbReference>
<comment type="caution">
    <text evidence="1">The sequence shown here is derived from an EMBL/GenBank/DDBJ whole genome shotgun (WGS) entry which is preliminary data.</text>
</comment>
<name>A0A366XY33_9BACI</name>
<organism evidence="1 2">
    <name type="scientific">Bacillus taeanensis</name>
    <dbReference type="NCBI Taxonomy" id="273032"/>
    <lineage>
        <taxon>Bacteria</taxon>
        <taxon>Bacillati</taxon>
        <taxon>Bacillota</taxon>
        <taxon>Bacilli</taxon>
        <taxon>Bacillales</taxon>
        <taxon>Bacillaceae</taxon>
        <taxon>Bacillus</taxon>
    </lineage>
</organism>
<dbReference type="InterPro" id="IPR030910">
    <property type="entry name" value="SLAP_dom"/>
</dbReference>
<reference evidence="1 2" key="1">
    <citation type="submission" date="2018-07" db="EMBL/GenBank/DDBJ databases">
        <title>Lottiidibacillus patelloidae gen. nov., sp. nov., isolated from the intestinal tract of a marine limpet and the reclassification of B. taeanensis BH030017T, B. algicola KMM 3737T and B. hwajinpoensis SW-72T as genus Lottiidibacillus.</title>
        <authorList>
            <person name="Liu R."/>
            <person name="Huang Z."/>
        </authorList>
    </citation>
    <scope>NUCLEOTIDE SEQUENCE [LARGE SCALE GENOMIC DNA]</scope>
    <source>
        <strain evidence="1 2">BH030017</strain>
    </source>
</reference>
<proteinExistence type="predicted"/>
<dbReference type="EMBL" id="QOCW01000013">
    <property type="protein sequence ID" value="RBW69064.1"/>
    <property type="molecule type" value="Genomic_DNA"/>
</dbReference>
<protein>
    <submittedName>
        <fullName evidence="1">SLAP domain-containing protein</fullName>
    </submittedName>
</protein>
<gene>
    <name evidence="1" type="ORF">DS031_12950</name>
</gene>
<dbReference type="AlphaFoldDB" id="A0A366XY33"/>
<accession>A0A366XY33</accession>
<evidence type="ECO:0000313" key="1">
    <source>
        <dbReference type="EMBL" id="RBW69064.1"/>
    </source>
</evidence>
<dbReference type="NCBIfam" id="TIGR04398">
    <property type="entry name" value="SLAP_DUP"/>
    <property type="match status" value="1"/>
</dbReference>